<evidence type="ECO:0000256" key="4">
    <source>
        <dbReference type="ARBA" id="ARBA00023054"/>
    </source>
</evidence>
<dbReference type="InterPro" id="IPR028624">
    <property type="entry name" value="Tscrpt_elong_fac_GreA/B"/>
</dbReference>
<name>A0ABS8N2D8_9CLOT</name>
<reference evidence="13" key="1">
    <citation type="submission" date="2021-11" db="EMBL/GenBank/DDBJ databases">
        <authorList>
            <person name="Qingchun L."/>
            <person name="Dong Z."/>
            <person name="Zongwei Q."/>
            <person name="Jia Z."/>
            <person name="Duotao L."/>
        </authorList>
    </citation>
    <scope>NUCLEOTIDE SEQUENCE</scope>
    <source>
        <strain evidence="13">WLY-B-L2</strain>
    </source>
</reference>
<keyword evidence="5 9" id="KW-0238">DNA-binding</keyword>
<dbReference type="HAMAP" id="MF_00105">
    <property type="entry name" value="GreA_GreB"/>
    <property type="match status" value="1"/>
</dbReference>
<accession>A0ABS8N2D8</accession>
<dbReference type="RefSeq" id="WP_150356345.1">
    <property type="nucleotide sequence ID" value="NZ_JAJJPB010000002.1"/>
</dbReference>
<dbReference type="PIRSF" id="PIRSF006092">
    <property type="entry name" value="GreA_GreB"/>
    <property type="match status" value="1"/>
</dbReference>
<dbReference type="Gene3D" id="1.10.287.180">
    <property type="entry name" value="Transcription elongation factor, GreA/GreB, N-terminal domain"/>
    <property type="match status" value="1"/>
</dbReference>
<protein>
    <recommendedName>
        <fullName evidence="2 9">Transcription elongation factor GreA</fullName>
    </recommendedName>
    <alternativeName>
        <fullName evidence="8 9">Transcript cleavage factor GreA</fullName>
    </alternativeName>
</protein>
<keyword evidence="4" id="KW-0175">Coiled coil</keyword>
<evidence type="ECO:0000256" key="6">
    <source>
        <dbReference type="ARBA" id="ARBA00023163"/>
    </source>
</evidence>
<feature type="domain" description="Transcription elongation factor GreA/GreB C-terminal" evidence="11">
    <location>
        <begin position="79"/>
        <end position="153"/>
    </location>
</feature>
<comment type="caution">
    <text evidence="13">The sequence shown here is derived from an EMBL/GenBank/DDBJ whole genome shotgun (WGS) entry which is preliminary data.</text>
</comment>
<evidence type="ECO:0000313" key="13">
    <source>
        <dbReference type="EMBL" id="MCC9293964.1"/>
    </source>
</evidence>
<dbReference type="NCBIfam" id="NF001263">
    <property type="entry name" value="PRK00226.1-4"/>
    <property type="match status" value="1"/>
</dbReference>
<keyword evidence="13" id="KW-0648">Protein biosynthesis</keyword>
<dbReference type="Pfam" id="PF03449">
    <property type="entry name" value="GreA_GreB_N"/>
    <property type="match status" value="1"/>
</dbReference>
<dbReference type="InterPro" id="IPR022691">
    <property type="entry name" value="Tscrpt_elong_fac_GreA/B_N"/>
</dbReference>
<dbReference type="NCBIfam" id="TIGR01462">
    <property type="entry name" value="greA"/>
    <property type="match status" value="1"/>
</dbReference>
<keyword evidence="3 9" id="KW-0805">Transcription regulation</keyword>
<organism evidence="13 14">
    <name type="scientific">Clostridium aromativorans</name>
    <dbReference type="NCBI Taxonomy" id="2836848"/>
    <lineage>
        <taxon>Bacteria</taxon>
        <taxon>Bacillati</taxon>
        <taxon>Bacillota</taxon>
        <taxon>Clostridia</taxon>
        <taxon>Eubacteriales</taxon>
        <taxon>Clostridiaceae</taxon>
        <taxon>Clostridium</taxon>
    </lineage>
</organism>
<evidence type="ECO:0000313" key="14">
    <source>
        <dbReference type="Proteomes" id="UP001165422"/>
    </source>
</evidence>
<keyword evidence="13" id="KW-0251">Elongation factor</keyword>
<dbReference type="Pfam" id="PF01272">
    <property type="entry name" value="GreA_GreB"/>
    <property type="match status" value="1"/>
</dbReference>
<proteinExistence type="inferred from homology"/>
<dbReference type="PANTHER" id="PTHR30437">
    <property type="entry name" value="TRANSCRIPTION ELONGATION FACTOR GREA"/>
    <property type="match status" value="1"/>
</dbReference>
<evidence type="ECO:0000256" key="7">
    <source>
        <dbReference type="ARBA" id="ARBA00024916"/>
    </source>
</evidence>
<evidence type="ECO:0000256" key="10">
    <source>
        <dbReference type="RuleBase" id="RU000556"/>
    </source>
</evidence>
<dbReference type="GO" id="GO:0003746">
    <property type="term" value="F:translation elongation factor activity"/>
    <property type="evidence" value="ECO:0007669"/>
    <property type="project" value="UniProtKB-KW"/>
</dbReference>
<dbReference type="SUPFAM" id="SSF54534">
    <property type="entry name" value="FKBP-like"/>
    <property type="match status" value="1"/>
</dbReference>
<comment type="similarity">
    <text evidence="1 9 10">Belongs to the GreA/GreB family.</text>
</comment>
<dbReference type="InterPro" id="IPR036953">
    <property type="entry name" value="GreA/GreB_C_sf"/>
</dbReference>
<dbReference type="Proteomes" id="UP001165422">
    <property type="component" value="Unassembled WGS sequence"/>
</dbReference>
<dbReference type="InterPro" id="IPR036805">
    <property type="entry name" value="Tscrpt_elong_fac_GreA/B_N_sf"/>
</dbReference>
<dbReference type="PROSITE" id="PS00830">
    <property type="entry name" value="GREAB_2"/>
    <property type="match status" value="1"/>
</dbReference>
<sequence>MYNYLTREAIDKLKEEIEHRKVVVRHKINEDLKEARAQGDLSENFEYKAAKRDRAHNESRIRYLEKMIRTSKLIKDTTSKNQVGLGKTVHLKFSGDNEIEKFKIVTTIEADPMKNKISIESPLGAAIYKHVTGDSVAVKSPEGQYYVKIENIE</sequence>
<keyword evidence="6 9" id="KW-0804">Transcription</keyword>
<feature type="domain" description="Transcription elongation factor GreA/GreB N-terminal" evidence="12">
    <location>
        <begin position="3"/>
        <end position="71"/>
    </location>
</feature>
<evidence type="ECO:0000256" key="5">
    <source>
        <dbReference type="ARBA" id="ARBA00023125"/>
    </source>
</evidence>
<evidence type="ECO:0000256" key="3">
    <source>
        <dbReference type="ARBA" id="ARBA00023015"/>
    </source>
</evidence>
<evidence type="ECO:0000256" key="8">
    <source>
        <dbReference type="ARBA" id="ARBA00030776"/>
    </source>
</evidence>
<evidence type="ECO:0000259" key="11">
    <source>
        <dbReference type="Pfam" id="PF01272"/>
    </source>
</evidence>
<dbReference type="InterPro" id="IPR018151">
    <property type="entry name" value="TF_GreA/GreB_CS"/>
</dbReference>
<dbReference type="Gene3D" id="3.10.50.30">
    <property type="entry name" value="Transcription elongation factor, GreA/GreB, C-terminal domain"/>
    <property type="match status" value="1"/>
</dbReference>
<dbReference type="SUPFAM" id="SSF46557">
    <property type="entry name" value="GreA transcript cleavage protein, N-terminal domain"/>
    <property type="match status" value="1"/>
</dbReference>
<dbReference type="PANTHER" id="PTHR30437:SF4">
    <property type="entry name" value="TRANSCRIPTION ELONGATION FACTOR GREA"/>
    <property type="match status" value="1"/>
</dbReference>
<evidence type="ECO:0000256" key="2">
    <source>
        <dbReference type="ARBA" id="ARBA00013729"/>
    </source>
</evidence>
<dbReference type="InterPro" id="IPR006359">
    <property type="entry name" value="Tscrpt_elong_fac_GreA"/>
</dbReference>
<gene>
    <name evidence="9 13" type="primary">greA</name>
    <name evidence="13" type="ORF">LN736_03660</name>
</gene>
<dbReference type="EMBL" id="JAJJPB010000002">
    <property type="protein sequence ID" value="MCC9293964.1"/>
    <property type="molecule type" value="Genomic_DNA"/>
</dbReference>
<keyword evidence="14" id="KW-1185">Reference proteome</keyword>
<dbReference type="InterPro" id="IPR023459">
    <property type="entry name" value="Tscrpt_elong_fac_GreA/B_fam"/>
</dbReference>
<evidence type="ECO:0000256" key="1">
    <source>
        <dbReference type="ARBA" id="ARBA00008213"/>
    </source>
</evidence>
<comment type="function">
    <text evidence="7 9 10">Necessary for efficient RNA polymerase transcription elongation past template-encoded arresting sites. The arresting sites in DNA have the property of trapping a certain fraction of elongating RNA polymerases that pass through, resulting in locked ternary complexes. Cleavage of the nascent transcript by cleavage factors such as GreA or GreB allows the resumption of elongation from the new 3'terminus. GreA releases sequences of 2 to 3 nucleotides.</text>
</comment>
<evidence type="ECO:0000256" key="9">
    <source>
        <dbReference type="HAMAP-Rule" id="MF_00105"/>
    </source>
</evidence>
<dbReference type="InterPro" id="IPR001437">
    <property type="entry name" value="Tscrpt_elong_fac_GreA/B_C"/>
</dbReference>
<evidence type="ECO:0000259" key="12">
    <source>
        <dbReference type="Pfam" id="PF03449"/>
    </source>
</evidence>